<keyword evidence="3 6" id="KW-0694">RNA-binding</keyword>
<comment type="function">
    <text evidence="6">Involved in transcription antitermination. Required for transcription of ribosomal RNA (rRNA) genes. Binds specifically to the boxA antiterminator sequence of the ribosomal RNA (rrn) operons.</text>
</comment>
<dbReference type="InterPro" id="IPR011605">
    <property type="entry name" value="NusB_fam"/>
</dbReference>
<dbReference type="Proteomes" id="UP001597375">
    <property type="component" value="Unassembled WGS sequence"/>
</dbReference>
<gene>
    <name evidence="6 8" type="primary">nusB</name>
    <name evidence="8" type="ORF">ACFSSA_07570</name>
</gene>
<sequence>MPSRRQIREATIQFLYCSDLEGGAEPSALREPFWEFLTETDRRNLLVATFRTVHHLAHGRKDRLAEFIERSETATAHLSAFPQAEQLKTLLTCLLALESSWSLAFTRLERIPKDGEDADVAEEFKTALAQLFKTEEDLAFNRRQFLKGVEDFPSMKAHLEGVAASIRRLERISDRLRMVEHPEKFPEQADLSKLRQSKSEIIELRTETDQLVDAILLAKAKIDEKLAEIVENYTPERINPVDRAILRLGTYEILFTDIPPKAAINEAIELAKRFGTTDSRRFVNGMLDQVAKSGISVKPEQ</sequence>
<dbReference type="EMBL" id="JBHUIT010000008">
    <property type="protein sequence ID" value="MFD2256529.1"/>
    <property type="molecule type" value="Genomic_DNA"/>
</dbReference>
<keyword evidence="2 6" id="KW-0889">Transcription antitermination</keyword>
<dbReference type="SUPFAM" id="SSF48013">
    <property type="entry name" value="NusB-like"/>
    <property type="match status" value="1"/>
</dbReference>
<dbReference type="PANTHER" id="PTHR11078">
    <property type="entry name" value="N UTILIZATION SUBSTANCE PROTEIN B-RELATED"/>
    <property type="match status" value="1"/>
</dbReference>
<dbReference type="HAMAP" id="MF_00073">
    <property type="entry name" value="NusB"/>
    <property type="match status" value="1"/>
</dbReference>
<evidence type="ECO:0000313" key="8">
    <source>
        <dbReference type="EMBL" id="MFD2256529.1"/>
    </source>
</evidence>
<reference evidence="9" key="1">
    <citation type="journal article" date="2019" name="Int. J. Syst. Evol. Microbiol.">
        <title>The Global Catalogue of Microorganisms (GCM) 10K type strain sequencing project: providing services to taxonomists for standard genome sequencing and annotation.</title>
        <authorList>
            <consortium name="The Broad Institute Genomics Platform"/>
            <consortium name="The Broad Institute Genome Sequencing Center for Infectious Disease"/>
            <person name="Wu L."/>
            <person name="Ma J."/>
        </authorList>
    </citation>
    <scope>NUCLEOTIDE SEQUENCE [LARGE SCALE GENOMIC DNA]</scope>
    <source>
        <strain evidence="9">CGMCC 4.7106</strain>
    </source>
</reference>
<dbReference type="InterPro" id="IPR035926">
    <property type="entry name" value="NusB-like_sf"/>
</dbReference>
<evidence type="ECO:0000256" key="6">
    <source>
        <dbReference type="HAMAP-Rule" id="MF_00073"/>
    </source>
</evidence>
<dbReference type="NCBIfam" id="TIGR01951">
    <property type="entry name" value="nusB"/>
    <property type="match status" value="1"/>
</dbReference>
<evidence type="ECO:0000256" key="1">
    <source>
        <dbReference type="ARBA" id="ARBA00005952"/>
    </source>
</evidence>
<comment type="caution">
    <text evidence="8">The sequence shown here is derived from an EMBL/GenBank/DDBJ whole genome shotgun (WGS) entry which is preliminary data.</text>
</comment>
<organism evidence="8 9">
    <name type="scientific">Luteolibacter algae</name>
    <dbReference type="NCBI Taxonomy" id="454151"/>
    <lineage>
        <taxon>Bacteria</taxon>
        <taxon>Pseudomonadati</taxon>
        <taxon>Verrucomicrobiota</taxon>
        <taxon>Verrucomicrobiia</taxon>
        <taxon>Verrucomicrobiales</taxon>
        <taxon>Verrucomicrobiaceae</taxon>
        <taxon>Luteolibacter</taxon>
    </lineage>
</organism>
<evidence type="ECO:0000259" key="7">
    <source>
        <dbReference type="Pfam" id="PF01029"/>
    </source>
</evidence>
<comment type="similarity">
    <text evidence="1 6">Belongs to the NusB family.</text>
</comment>
<feature type="domain" description="NusB/RsmB/TIM44" evidence="7">
    <location>
        <begin position="204"/>
        <end position="292"/>
    </location>
</feature>
<accession>A0ABW5D999</accession>
<keyword evidence="9" id="KW-1185">Reference proteome</keyword>
<keyword evidence="4 6" id="KW-0805">Transcription regulation</keyword>
<evidence type="ECO:0000256" key="2">
    <source>
        <dbReference type="ARBA" id="ARBA00022814"/>
    </source>
</evidence>
<dbReference type="Gene3D" id="1.10.940.10">
    <property type="entry name" value="NusB-like"/>
    <property type="match status" value="1"/>
</dbReference>
<proteinExistence type="inferred from homology"/>
<evidence type="ECO:0000313" key="9">
    <source>
        <dbReference type="Proteomes" id="UP001597375"/>
    </source>
</evidence>
<evidence type="ECO:0000256" key="4">
    <source>
        <dbReference type="ARBA" id="ARBA00023015"/>
    </source>
</evidence>
<keyword evidence="5 6" id="KW-0804">Transcription</keyword>
<name>A0ABW5D999_9BACT</name>
<protein>
    <recommendedName>
        <fullName evidence="6">Transcription antitermination protein NusB</fullName>
    </recommendedName>
    <alternativeName>
        <fullName evidence="6">Antitermination factor NusB</fullName>
    </alternativeName>
</protein>
<dbReference type="Pfam" id="PF01029">
    <property type="entry name" value="NusB"/>
    <property type="match status" value="1"/>
</dbReference>
<evidence type="ECO:0000256" key="3">
    <source>
        <dbReference type="ARBA" id="ARBA00022884"/>
    </source>
</evidence>
<dbReference type="RefSeq" id="WP_386819818.1">
    <property type="nucleotide sequence ID" value="NZ_JBHUIT010000008.1"/>
</dbReference>
<dbReference type="InterPro" id="IPR006027">
    <property type="entry name" value="NusB_RsmB_TIM44"/>
</dbReference>
<dbReference type="PANTHER" id="PTHR11078:SF3">
    <property type="entry name" value="ANTITERMINATION NUSB DOMAIN-CONTAINING PROTEIN"/>
    <property type="match status" value="1"/>
</dbReference>
<evidence type="ECO:0000256" key="5">
    <source>
        <dbReference type="ARBA" id="ARBA00023163"/>
    </source>
</evidence>